<evidence type="ECO:0000256" key="8">
    <source>
        <dbReference type="ARBA" id="ARBA00022840"/>
    </source>
</evidence>
<sequence length="1017" mass="113241">MTDVAEICKNLSISGTCDVPNCPFNHDIHLCNVCDTICKSDFTWKMHLQGAFHAKRKRQLILRAARTGNYSPVYCQICNCNLYTHDDLVNHASAKRHRNAAFRAGLDPGRGNGRVFTPIDLIHCPTCNKDIRAEKWDYHSESVSHRRAEGFKTISAAFENAEEDKNGITITEGKIDFGVVEWIESPIGPDRTRRREILVKNTIPSSFVVLKEVRLSSSHSQSSSSPFKVLRPTPSIRVTTTKALPVTFTLSTEHAGRFEERVNFVFHDNQLNQQFIIMRTLVAIVGDQADYEAFKPKAPYVRPTRRTRSGVKDIVPGIAPPALDVIPWVVKLPQSPIPDYLSQMMSTGSHHDIERSIKDSILPRVFDSDTYGSYLSTLLHVEEYKMEADLQIYDLSDVFADPTPGGYSTYIIKVPGLAEKRPSVIIGDGILLQEVGHEETGKWYEGRVHEVLQLEVVLKFAPTFHGLKGMKYNVRFQLNRYPLRRMHQALRSAFQSPRVLFPTLNDLKRRTRSTSAELGALTVVNKLIASNPPQLASVAAIVNLPAGSPPFVVWGPPGTGKTVTVVEAIRQLLIKDPAAIIFACTPSNSAADLIAERLEDLGPSVLFRLVAPTRSPSQIPASLKKFTSINDRNHFSVPNLTVLKRFRVIVSTCVSAVIPFGMGLGRGHFTHIFIDEAGQASEPEVMIPIKTMSDTKTNVVLSGDPMQLGPIIHSPVAIRLGLDKSYLCRLTEFPVYDEESQDGVTIVKLRKNWRSHAAILQFPNERFYGGDLECCADSAITSSMLRSDIIVKPNFPIVFHAIAGKDDREASSPSFFNIGEISLIKKYVNDLVSDQRLRLANTQIGVIAPYHAQCQKIRMALKPSAPGVKVGSVEEFQGQERRVILISTVRSSLDFIKFDIRHTLGFVANPRRFNVAVTRAQALLIIVGDPKVLSLDPLWRSFMNYVYNAGGWKGPRPDWDTSEAVNEAGGYDKTIRVQAEKEMNELEELLKTVVQGGEAPGQGDDEVVYDKVGRVEE</sequence>
<dbReference type="InterPro" id="IPR013087">
    <property type="entry name" value="Znf_C2H2_type"/>
</dbReference>
<dbReference type="InterPro" id="IPR047187">
    <property type="entry name" value="SF1_C_Upf1"/>
</dbReference>
<keyword evidence="17" id="KW-1185">Reference proteome</keyword>
<dbReference type="InterPro" id="IPR026122">
    <property type="entry name" value="MOV-10/SDE3_DEXXQ/H-box"/>
</dbReference>
<dbReference type="Gene3D" id="3.40.50.300">
    <property type="entry name" value="P-loop containing nucleotide triphosphate hydrolases"/>
    <property type="match status" value="2"/>
</dbReference>
<proteinExistence type="inferred from homology"/>
<evidence type="ECO:0000256" key="10">
    <source>
        <dbReference type="ARBA" id="ARBA00023158"/>
    </source>
</evidence>
<dbReference type="InterPro" id="IPR049080">
    <property type="entry name" value="MOV-10-like_beta-barrel"/>
</dbReference>
<evidence type="ECO:0000313" key="17">
    <source>
        <dbReference type="Proteomes" id="UP000076798"/>
    </source>
</evidence>
<evidence type="ECO:0000256" key="3">
    <source>
        <dbReference type="ARBA" id="ARBA00012552"/>
    </source>
</evidence>
<dbReference type="InterPro" id="IPR041677">
    <property type="entry name" value="DNA2/NAM7_AAA_11"/>
</dbReference>
<evidence type="ECO:0000313" key="16">
    <source>
        <dbReference type="EMBL" id="KZT37877.1"/>
    </source>
</evidence>
<dbReference type="SUPFAM" id="SSF52540">
    <property type="entry name" value="P-loop containing nucleoside triphosphate hydrolases"/>
    <property type="match status" value="1"/>
</dbReference>
<dbReference type="GO" id="GO:0016787">
    <property type="term" value="F:hydrolase activity"/>
    <property type="evidence" value="ECO:0007669"/>
    <property type="project" value="UniProtKB-KW"/>
</dbReference>
<dbReference type="PANTHER" id="PTHR45418:SF1">
    <property type="entry name" value="CANCER_TESTIS ANTIGEN 55"/>
    <property type="match status" value="1"/>
</dbReference>
<dbReference type="InterPro" id="IPR027417">
    <property type="entry name" value="P-loop_NTPase"/>
</dbReference>
<evidence type="ECO:0000256" key="6">
    <source>
        <dbReference type="ARBA" id="ARBA00022801"/>
    </source>
</evidence>
<dbReference type="FunFam" id="3.40.50.300:FF:000608">
    <property type="entry name" value="Mov10 RISC complex RNA helicase"/>
    <property type="match status" value="1"/>
</dbReference>
<feature type="domain" description="DNA2/NAM7 helicase helicase" evidence="13">
    <location>
        <begin position="546"/>
        <end position="616"/>
    </location>
</feature>
<evidence type="ECO:0000256" key="5">
    <source>
        <dbReference type="ARBA" id="ARBA00022741"/>
    </source>
</evidence>
<dbReference type="Pfam" id="PF13086">
    <property type="entry name" value="AAA_11"/>
    <property type="match status" value="2"/>
</dbReference>
<evidence type="ECO:0000259" key="12">
    <source>
        <dbReference type="Pfam" id="PF12874"/>
    </source>
</evidence>
<dbReference type="OrthoDB" id="6513042at2759"/>
<keyword evidence="6 16" id="KW-0378">Hydrolase</keyword>
<keyword evidence="10" id="KW-0943">RNA-mediated gene silencing</keyword>
<dbReference type="Pfam" id="PF12874">
    <property type="entry name" value="zf-met"/>
    <property type="match status" value="1"/>
</dbReference>
<dbReference type="SUPFAM" id="SSF57667">
    <property type="entry name" value="beta-beta-alpha zinc fingers"/>
    <property type="match status" value="1"/>
</dbReference>
<keyword evidence="7" id="KW-0347">Helicase</keyword>
<dbReference type="Pfam" id="PF21634">
    <property type="entry name" value="MOV-10_beta-barrel"/>
    <property type="match status" value="1"/>
</dbReference>
<keyword evidence="4" id="KW-0963">Cytoplasm</keyword>
<evidence type="ECO:0000256" key="7">
    <source>
        <dbReference type="ARBA" id="ARBA00022806"/>
    </source>
</evidence>
<comment type="subcellular location">
    <subcellularLocation>
        <location evidence="1">Cytoplasm</location>
        <location evidence="1">Cytoplasmic ribonucleoprotein granule</location>
    </subcellularLocation>
</comment>
<evidence type="ECO:0000256" key="2">
    <source>
        <dbReference type="ARBA" id="ARBA00005601"/>
    </source>
</evidence>
<evidence type="ECO:0000256" key="9">
    <source>
        <dbReference type="ARBA" id="ARBA00022884"/>
    </source>
</evidence>
<organism evidence="16 17">
    <name type="scientific">Sistotremastrum suecicum HHB10207 ss-3</name>
    <dbReference type="NCBI Taxonomy" id="1314776"/>
    <lineage>
        <taxon>Eukaryota</taxon>
        <taxon>Fungi</taxon>
        <taxon>Dikarya</taxon>
        <taxon>Basidiomycota</taxon>
        <taxon>Agaricomycotina</taxon>
        <taxon>Agaricomycetes</taxon>
        <taxon>Sistotremastrales</taxon>
        <taxon>Sistotremastraceae</taxon>
        <taxon>Sistotremastrum</taxon>
    </lineage>
</organism>
<name>A0A166CVZ8_9AGAM</name>
<feature type="domain" description="C2H2-type" evidence="12">
    <location>
        <begin position="31"/>
        <end position="53"/>
    </location>
</feature>
<dbReference type="Pfam" id="PF13087">
    <property type="entry name" value="AAA_12"/>
    <property type="match status" value="1"/>
</dbReference>
<dbReference type="PANTHER" id="PTHR45418">
    <property type="entry name" value="CANCER/TESTIS ANTIGEN 55"/>
    <property type="match status" value="1"/>
</dbReference>
<feature type="domain" description="Helicase MOV-10-like beta-barrel" evidence="15">
    <location>
        <begin position="403"/>
        <end position="476"/>
    </location>
</feature>
<dbReference type="GO" id="GO:0003723">
    <property type="term" value="F:RNA binding"/>
    <property type="evidence" value="ECO:0007669"/>
    <property type="project" value="UniProtKB-KW"/>
</dbReference>
<reference evidence="16 17" key="1">
    <citation type="journal article" date="2016" name="Mol. Biol. Evol.">
        <title>Comparative Genomics of Early-Diverging Mushroom-Forming Fungi Provides Insights into the Origins of Lignocellulose Decay Capabilities.</title>
        <authorList>
            <person name="Nagy L.G."/>
            <person name="Riley R."/>
            <person name="Tritt A."/>
            <person name="Adam C."/>
            <person name="Daum C."/>
            <person name="Floudas D."/>
            <person name="Sun H."/>
            <person name="Yadav J.S."/>
            <person name="Pangilinan J."/>
            <person name="Larsson K.H."/>
            <person name="Matsuura K."/>
            <person name="Barry K."/>
            <person name="Labutti K."/>
            <person name="Kuo R."/>
            <person name="Ohm R.A."/>
            <person name="Bhattacharya S.S."/>
            <person name="Shirouzu T."/>
            <person name="Yoshinaga Y."/>
            <person name="Martin F.M."/>
            <person name="Grigoriev I.V."/>
            <person name="Hibbett D.S."/>
        </authorList>
    </citation>
    <scope>NUCLEOTIDE SEQUENCE [LARGE SCALE GENOMIC DNA]</scope>
    <source>
        <strain evidence="16 17">HHB10207 ss-3</strain>
    </source>
</reference>
<dbReference type="GO" id="GO:0032574">
    <property type="term" value="F:5'-3' RNA helicase activity"/>
    <property type="evidence" value="ECO:0007669"/>
    <property type="project" value="InterPro"/>
</dbReference>
<dbReference type="AlphaFoldDB" id="A0A166CVZ8"/>
<dbReference type="STRING" id="1314776.A0A166CVZ8"/>
<dbReference type="GO" id="GO:0005524">
    <property type="term" value="F:ATP binding"/>
    <property type="evidence" value="ECO:0007669"/>
    <property type="project" value="UniProtKB-KW"/>
</dbReference>
<dbReference type="CDD" id="cd18808">
    <property type="entry name" value="SF1_C_Upf1"/>
    <property type="match status" value="1"/>
</dbReference>
<dbReference type="Proteomes" id="UP000076798">
    <property type="component" value="Unassembled WGS sequence"/>
</dbReference>
<keyword evidence="5" id="KW-0547">Nucleotide-binding</keyword>
<feature type="domain" description="DNA2/NAM7 helicase helicase" evidence="13">
    <location>
        <begin position="641"/>
        <end position="714"/>
    </location>
</feature>
<keyword evidence="8" id="KW-0067">ATP-binding</keyword>
<dbReference type="InterPro" id="IPR041679">
    <property type="entry name" value="DNA2/NAM7-like_C"/>
</dbReference>
<dbReference type="GO" id="GO:0031047">
    <property type="term" value="P:regulatory ncRNA-mediated gene silencing"/>
    <property type="evidence" value="ECO:0007669"/>
    <property type="project" value="UniProtKB-KW"/>
</dbReference>
<evidence type="ECO:0000256" key="4">
    <source>
        <dbReference type="ARBA" id="ARBA00022490"/>
    </source>
</evidence>
<dbReference type="EMBL" id="KV428074">
    <property type="protein sequence ID" value="KZT37877.1"/>
    <property type="molecule type" value="Genomic_DNA"/>
</dbReference>
<gene>
    <name evidence="16" type="ORF">SISSUDRAFT_1062452</name>
</gene>
<evidence type="ECO:0000259" key="13">
    <source>
        <dbReference type="Pfam" id="PF13086"/>
    </source>
</evidence>
<dbReference type="InterPro" id="IPR036236">
    <property type="entry name" value="Znf_C2H2_sf"/>
</dbReference>
<evidence type="ECO:0000256" key="1">
    <source>
        <dbReference type="ARBA" id="ARBA00004331"/>
    </source>
</evidence>
<comment type="catalytic activity">
    <reaction evidence="11">
        <text>ATP + H2O = ADP + phosphate + H(+)</text>
        <dbReference type="Rhea" id="RHEA:13065"/>
        <dbReference type="ChEBI" id="CHEBI:15377"/>
        <dbReference type="ChEBI" id="CHEBI:15378"/>
        <dbReference type="ChEBI" id="CHEBI:30616"/>
        <dbReference type="ChEBI" id="CHEBI:43474"/>
        <dbReference type="ChEBI" id="CHEBI:456216"/>
        <dbReference type="EC" id="3.6.4.13"/>
    </reaction>
</comment>
<evidence type="ECO:0000256" key="11">
    <source>
        <dbReference type="ARBA" id="ARBA00047984"/>
    </source>
</evidence>
<evidence type="ECO:0000259" key="14">
    <source>
        <dbReference type="Pfam" id="PF13087"/>
    </source>
</evidence>
<feature type="domain" description="DNA2/NAM7 helicase-like C-terminal" evidence="14">
    <location>
        <begin position="744"/>
        <end position="930"/>
    </location>
</feature>
<protein>
    <recommendedName>
        <fullName evidence="3">RNA helicase</fullName>
        <ecNumber evidence="3">3.6.4.13</ecNumber>
    </recommendedName>
</protein>
<keyword evidence="9" id="KW-0694">RNA-binding</keyword>
<evidence type="ECO:0000259" key="15">
    <source>
        <dbReference type="Pfam" id="PF21634"/>
    </source>
</evidence>
<dbReference type="GO" id="GO:0036464">
    <property type="term" value="C:cytoplasmic ribonucleoprotein granule"/>
    <property type="evidence" value="ECO:0007669"/>
    <property type="project" value="UniProtKB-SubCell"/>
</dbReference>
<accession>A0A166CVZ8</accession>
<dbReference type="CDD" id="cd18038">
    <property type="entry name" value="DEXXQc_Helz-like"/>
    <property type="match status" value="1"/>
</dbReference>
<comment type="similarity">
    <text evidence="2">Belongs to the DNA2/NAM7 helicase family. SDE3 subfamily.</text>
</comment>
<dbReference type="EC" id="3.6.4.13" evidence="3"/>